<reference evidence="4" key="1">
    <citation type="submission" date="2016-10" db="EMBL/GenBank/DDBJ databases">
        <authorList>
            <person name="Varghese N."/>
            <person name="Submissions S."/>
        </authorList>
    </citation>
    <scope>NUCLEOTIDE SEQUENCE [LARGE SCALE GENOMIC DNA]</scope>
    <source>
        <strain evidence="4">DSM 46838</strain>
    </source>
</reference>
<keyword evidence="3" id="KW-0378">Hydrolase</keyword>
<dbReference type="EMBL" id="FOND01000002">
    <property type="protein sequence ID" value="SFE10437.1"/>
    <property type="molecule type" value="Genomic_DNA"/>
</dbReference>
<accession>A0A1I1XST7</accession>
<evidence type="ECO:0000313" key="4">
    <source>
        <dbReference type="Proteomes" id="UP000198589"/>
    </source>
</evidence>
<dbReference type="InterPro" id="IPR028087">
    <property type="entry name" value="Tad_N"/>
</dbReference>
<dbReference type="GO" id="GO:0004386">
    <property type="term" value="F:helicase activity"/>
    <property type="evidence" value="ECO:0007669"/>
    <property type="project" value="UniProtKB-KW"/>
</dbReference>
<keyword evidence="3" id="KW-0067">ATP-binding</keyword>
<dbReference type="Proteomes" id="UP000198589">
    <property type="component" value="Unassembled WGS sequence"/>
</dbReference>
<keyword evidence="1" id="KW-0812">Transmembrane</keyword>
<sequence>MPESERGSATVWVLALGGVLAVIGMAAVLTGAAVVARHRATAAADLAALAGAVRAVQGADACRSAAELARANAAELVACVVGDGAVVEVSVSVPVRLGPLGAVSATAHARAGPVAPAP</sequence>
<keyword evidence="3" id="KW-0547">Nucleotide-binding</keyword>
<keyword evidence="4" id="KW-1185">Reference proteome</keyword>
<keyword evidence="1" id="KW-0472">Membrane</keyword>
<dbReference type="AlphaFoldDB" id="A0A1I1XST7"/>
<protein>
    <submittedName>
        <fullName evidence="3">Helicase/secretion neighborhood TadE-like protein</fullName>
    </submittedName>
</protein>
<dbReference type="NCBIfam" id="TIGR03816">
    <property type="entry name" value="tadE_like_DECH"/>
    <property type="match status" value="1"/>
</dbReference>
<feature type="transmembrane region" description="Helical" evidence="1">
    <location>
        <begin position="12"/>
        <end position="36"/>
    </location>
</feature>
<evidence type="ECO:0000259" key="2">
    <source>
        <dbReference type="Pfam" id="PF13400"/>
    </source>
</evidence>
<name>A0A1I1XST7_9ACTN</name>
<keyword evidence="3" id="KW-0347">Helicase</keyword>
<organism evidence="3 4">
    <name type="scientific">Blastococcus tunisiensis</name>
    <dbReference type="NCBI Taxonomy" id="1798228"/>
    <lineage>
        <taxon>Bacteria</taxon>
        <taxon>Bacillati</taxon>
        <taxon>Actinomycetota</taxon>
        <taxon>Actinomycetes</taxon>
        <taxon>Geodermatophilales</taxon>
        <taxon>Geodermatophilaceae</taxon>
        <taxon>Blastococcus</taxon>
    </lineage>
</organism>
<gene>
    <name evidence="3" type="ORF">SAMN05216574_102163</name>
</gene>
<evidence type="ECO:0000313" key="3">
    <source>
        <dbReference type="EMBL" id="SFE10437.1"/>
    </source>
</evidence>
<dbReference type="Pfam" id="PF13400">
    <property type="entry name" value="Tad"/>
    <property type="match status" value="1"/>
</dbReference>
<keyword evidence="1" id="KW-1133">Transmembrane helix</keyword>
<dbReference type="STRING" id="1798228.SAMN05216574_102163"/>
<proteinExistence type="predicted"/>
<feature type="domain" description="Putative Flp pilus-assembly TadG-like N-terminal" evidence="2">
    <location>
        <begin position="7"/>
        <end position="53"/>
    </location>
</feature>
<evidence type="ECO:0000256" key="1">
    <source>
        <dbReference type="SAM" id="Phobius"/>
    </source>
</evidence>
<dbReference type="InterPro" id="IPR021202">
    <property type="entry name" value="Rv3654c-like"/>
</dbReference>